<dbReference type="Bgee" id="ENSOANG00000008062">
    <property type="expression patterns" value="Expressed in fibroblast and 8 other cell types or tissues"/>
</dbReference>
<protein>
    <submittedName>
        <fullName evidence="2">Centrosomal protein 112</fullName>
    </submittedName>
</protein>
<dbReference type="AlphaFoldDB" id="A0A6I8NAK7"/>
<gene>
    <name evidence="2" type="primary">CEP112</name>
</gene>
<feature type="coiled-coil region" evidence="1">
    <location>
        <begin position="187"/>
        <end position="221"/>
    </location>
</feature>
<dbReference type="PANTHER" id="PTHR18871:SF2">
    <property type="entry name" value="CENTROSOMAL PROTEIN OF 112 KDA"/>
    <property type="match status" value="1"/>
</dbReference>
<evidence type="ECO:0000313" key="2">
    <source>
        <dbReference type="Ensembl" id="ENSOANP00000038099.1"/>
    </source>
</evidence>
<reference evidence="2" key="3">
    <citation type="submission" date="2025-09" db="UniProtKB">
        <authorList>
            <consortium name="Ensembl"/>
        </authorList>
    </citation>
    <scope>IDENTIFICATION</scope>
    <source>
        <strain evidence="2">Glennie</strain>
    </source>
</reference>
<dbReference type="InterPro" id="IPR055310">
    <property type="entry name" value="CEP112"/>
</dbReference>
<organism evidence="2 3">
    <name type="scientific">Ornithorhynchus anatinus</name>
    <name type="common">Duckbill platypus</name>
    <dbReference type="NCBI Taxonomy" id="9258"/>
    <lineage>
        <taxon>Eukaryota</taxon>
        <taxon>Metazoa</taxon>
        <taxon>Chordata</taxon>
        <taxon>Craniata</taxon>
        <taxon>Vertebrata</taxon>
        <taxon>Euteleostomi</taxon>
        <taxon>Mammalia</taxon>
        <taxon>Monotremata</taxon>
        <taxon>Ornithorhynchidae</taxon>
        <taxon>Ornithorhynchus</taxon>
    </lineage>
</organism>
<dbReference type="Ensembl" id="ENSOANT00000052263.1">
    <property type="protein sequence ID" value="ENSOANP00000038099.1"/>
    <property type="gene ID" value="ENSOANG00000008062.3"/>
</dbReference>
<reference evidence="2" key="2">
    <citation type="submission" date="2025-08" db="UniProtKB">
        <authorList>
            <consortium name="Ensembl"/>
        </authorList>
    </citation>
    <scope>IDENTIFICATION</scope>
    <source>
        <strain evidence="2">Glennie</strain>
    </source>
</reference>
<proteinExistence type="predicted"/>
<sequence length="222" mass="26453">MKQQIVELKLEHEQEKTHLFQQHNTEKDCLVQDHEREIENLEKQLRAAMMDHENKIQEFRKRDAQANSRLKQIEKDYNQKLTKSSQIITELQTSLASLREESSRQQLASERRLQDVVQKLDDEKKQLIKDNDRAIKALQDKLENYSSQVRMTEKKLHHKELESQEQMICIRQEYESKLKGLIPASVRQELEDTISSLKSQVNFLQKRASVLQEELNAYRSRR</sequence>
<evidence type="ECO:0000313" key="3">
    <source>
        <dbReference type="Proteomes" id="UP000002279"/>
    </source>
</evidence>
<feature type="coiled-coil region" evidence="1">
    <location>
        <begin position="110"/>
        <end position="162"/>
    </location>
</feature>
<reference evidence="2 3" key="1">
    <citation type="journal article" date="2008" name="Nature">
        <title>Genome analysis of the platypus reveals unique signatures of evolution.</title>
        <authorList>
            <person name="Warren W.C."/>
            <person name="Hillier L.W."/>
            <person name="Marshall Graves J.A."/>
            <person name="Birney E."/>
            <person name="Ponting C.P."/>
            <person name="Grutzner F."/>
            <person name="Belov K."/>
            <person name="Miller W."/>
            <person name="Clarke L."/>
            <person name="Chinwalla A.T."/>
            <person name="Yang S.P."/>
            <person name="Heger A."/>
            <person name="Locke D.P."/>
            <person name="Miethke P."/>
            <person name="Waters P.D."/>
            <person name="Veyrunes F."/>
            <person name="Fulton L."/>
            <person name="Fulton B."/>
            <person name="Graves T."/>
            <person name="Wallis J."/>
            <person name="Puente X.S."/>
            <person name="Lopez-Otin C."/>
            <person name="Ordonez G.R."/>
            <person name="Eichler E.E."/>
            <person name="Chen L."/>
            <person name="Cheng Z."/>
            <person name="Deakin J.E."/>
            <person name="Alsop A."/>
            <person name="Thompson K."/>
            <person name="Kirby P."/>
            <person name="Papenfuss A.T."/>
            <person name="Wakefield M.J."/>
            <person name="Olender T."/>
            <person name="Lancet D."/>
            <person name="Huttley G.A."/>
            <person name="Smit A.F."/>
            <person name="Pask A."/>
            <person name="Temple-Smith P."/>
            <person name="Batzer M.A."/>
            <person name="Walker J.A."/>
            <person name="Konkel M.K."/>
            <person name="Harris R.S."/>
            <person name="Whittington C.M."/>
            <person name="Wong E.S."/>
            <person name="Gemmell N.J."/>
            <person name="Buschiazzo E."/>
            <person name="Vargas Jentzsch I.M."/>
            <person name="Merkel A."/>
            <person name="Schmitz J."/>
            <person name="Zemann A."/>
            <person name="Churakov G."/>
            <person name="Kriegs J.O."/>
            <person name="Brosius J."/>
            <person name="Murchison E.P."/>
            <person name="Sachidanandam R."/>
            <person name="Smith C."/>
            <person name="Hannon G.J."/>
            <person name="Tsend-Ayush E."/>
            <person name="McMillan D."/>
            <person name="Attenborough R."/>
            <person name="Rens W."/>
            <person name="Ferguson-Smith M."/>
            <person name="Lefevre C.M."/>
            <person name="Sharp J.A."/>
            <person name="Nicholas K.R."/>
            <person name="Ray D.A."/>
            <person name="Kube M."/>
            <person name="Reinhardt R."/>
            <person name="Pringle T.H."/>
            <person name="Taylor J."/>
            <person name="Jones R.C."/>
            <person name="Nixon B."/>
            <person name="Dacheux J.L."/>
            <person name="Niwa H."/>
            <person name="Sekita Y."/>
            <person name="Huang X."/>
            <person name="Stark A."/>
            <person name="Kheradpour P."/>
            <person name="Kellis M."/>
            <person name="Flicek P."/>
            <person name="Chen Y."/>
            <person name="Webber C."/>
            <person name="Hardison R."/>
            <person name="Nelson J."/>
            <person name="Hallsworth-Pepin K."/>
            <person name="Delehaunty K."/>
            <person name="Markovic C."/>
            <person name="Minx P."/>
            <person name="Feng Y."/>
            <person name="Kremitzki C."/>
            <person name="Mitreva M."/>
            <person name="Glasscock J."/>
            <person name="Wylie T."/>
            <person name="Wohldmann P."/>
            <person name="Thiru P."/>
            <person name="Nhan M.N."/>
            <person name="Pohl C.S."/>
            <person name="Smith S.M."/>
            <person name="Hou S."/>
            <person name="Nefedov M."/>
            <person name="de Jong P.J."/>
            <person name="Renfree M.B."/>
            <person name="Mardis E.R."/>
            <person name="Wilson R.K."/>
        </authorList>
    </citation>
    <scope>NUCLEOTIDE SEQUENCE [LARGE SCALE GENOMIC DNA]</scope>
    <source>
        <strain evidence="2 3">Glennie</strain>
    </source>
</reference>
<evidence type="ECO:0000256" key="1">
    <source>
        <dbReference type="SAM" id="Coils"/>
    </source>
</evidence>
<dbReference type="PANTHER" id="PTHR18871">
    <property type="entry name" value="CENTROSOMAL PROTEIN OF 112 KDA"/>
    <property type="match status" value="1"/>
</dbReference>
<dbReference type="GeneTree" id="ENSGT00390000006544"/>
<keyword evidence="1" id="KW-0175">Coiled coil</keyword>
<feature type="coiled-coil region" evidence="1">
    <location>
        <begin position="24"/>
        <end position="76"/>
    </location>
</feature>
<dbReference type="Proteomes" id="UP000002279">
    <property type="component" value="Chromosome 15"/>
</dbReference>
<accession>A0A6I8NAK7</accession>
<keyword evidence="3" id="KW-1185">Reference proteome</keyword>
<name>A0A6I8NAK7_ORNAN</name>